<accession>A0ABV4UIA3</accession>
<comment type="caution">
    <text evidence="5">The sequence shown here is derived from an EMBL/GenBank/DDBJ whole genome shotgun (WGS) entry which is preliminary data.</text>
</comment>
<dbReference type="InterPro" id="IPR025997">
    <property type="entry name" value="SBP_2_dom"/>
</dbReference>
<proteinExistence type="inferred from homology"/>
<evidence type="ECO:0000256" key="3">
    <source>
        <dbReference type="SAM" id="SignalP"/>
    </source>
</evidence>
<reference evidence="6" key="1">
    <citation type="submission" date="2024-06" db="EMBL/GenBank/DDBJ databases">
        <title>Radixoralia hellwigii gen. nov., sp nov., isolated from a root canal in the human oral cavity.</title>
        <authorList>
            <person name="Bartsch S."/>
            <person name="Wittmer A."/>
            <person name="Schulz A.-K."/>
            <person name="Neumann-Schaal M."/>
            <person name="Wolf J."/>
            <person name="Gronow S."/>
            <person name="Tennert C."/>
            <person name="Haecker G."/>
            <person name="Cieplik F."/>
            <person name="Al-Ahmad A."/>
        </authorList>
    </citation>
    <scope>NUCLEOTIDE SEQUENCE [LARGE SCALE GENOMIC DNA]</scope>
    <source>
        <strain evidence="6">Wk13</strain>
    </source>
</reference>
<dbReference type="PANTHER" id="PTHR30036">
    <property type="entry name" value="D-XYLOSE-BINDING PERIPLASMIC PROTEIN"/>
    <property type="match status" value="1"/>
</dbReference>
<evidence type="ECO:0000259" key="4">
    <source>
        <dbReference type="Pfam" id="PF13407"/>
    </source>
</evidence>
<dbReference type="EMBL" id="JBEUWX010000003">
    <property type="protein sequence ID" value="MFA9950915.1"/>
    <property type="molecule type" value="Genomic_DNA"/>
</dbReference>
<comment type="subcellular location">
    <subcellularLocation>
        <location evidence="1">Periplasm</location>
    </subcellularLocation>
</comment>
<dbReference type="Gene3D" id="3.40.50.2300">
    <property type="match status" value="2"/>
</dbReference>
<dbReference type="SUPFAM" id="SSF53822">
    <property type="entry name" value="Periplasmic binding protein-like I"/>
    <property type="match status" value="1"/>
</dbReference>
<dbReference type="Pfam" id="PF13407">
    <property type="entry name" value="Peripla_BP_4"/>
    <property type="match status" value="1"/>
</dbReference>
<dbReference type="InterPro" id="IPR050555">
    <property type="entry name" value="Bact_Solute-Bind_Prot2"/>
</dbReference>
<protein>
    <submittedName>
        <fullName evidence="5">Substrate-binding domain-containing protein</fullName>
    </submittedName>
</protein>
<keyword evidence="3" id="KW-0732">Signal</keyword>
<evidence type="ECO:0000313" key="6">
    <source>
        <dbReference type="Proteomes" id="UP001574673"/>
    </source>
</evidence>
<dbReference type="RefSeq" id="WP_418892005.1">
    <property type="nucleotide sequence ID" value="NZ_JBEUWX010000003.1"/>
</dbReference>
<evidence type="ECO:0000256" key="2">
    <source>
        <dbReference type="ARBA" id="ARBA00007639"/>
    </source>
</evidence>
<dbReference type="Proteomes" id="UP001574673">
    <property type="component" value="Unassembled WGS sequence"/>
</dbReference>
<gene>
    <name evidence="5" type="ORF">ABCS64_11365</name>
</gene>
<keyword evidence="6" id="KW-1185">Reference proteome</keyword>
<dbReference type="PANTHER" id="PTHR30036:SF7">
    <property type="entry name" value="ABC TRANSPORTER PERIPLASMIC-BINDING PROTEIN YPHF"/>
    <property type="match status" value="1"/>
</dbReference>
<sequence>MSIVKASIACAVSAALVGTAGIAGAQGNQSGNKTIATVVKITGETWFNRMEDGVKAFGASTPGVTTAQYGPPKADAALQTKIIDDLIAKKVDAITVVPMDPSTLEGVLKRAMDRGIKVVTHEADNAKNTHVDIEAFDNKAFGARFNERLAKCMGGAGKWTSFVGSLGSLTHVQWADGGAENAKKYPKMVLVDAKNESFNDANKAYEKAKEILRKHPDIKGFQGGAAIDVLGIGRAIEEAGLQGKICVIGLGLPKDSGKYLESGAIQGIGFWDPQEAGVVMNKVAKMLLDGQQITDGMDLGVPGYHKVKVKKGPGKGIIVVGEAWIDVDKSNYKNYPF</sequence>
<evidence type="ECO:0000313" key="5">
    <source>
        <dbReference type="EMBL" id="MFA9950915.1"/>
    </source>
</evidence>
<comment type="similarity">
    <text evidence="2">Belongs to the bacterial solute-binding protein 2 family.</text>
</comment>
<feature type="chain" id="PRO_5045611842" evidence="3">
    <location>
        <begin position="26"/>
        <end position="337"/>
    </location>
</feature>
<feature type="signal peptide" evidence="3">
    <location>
        <begin position="1"/>
        <end position="25"/>
    </location>
</feature>
<organism evidence="5 6">
    <name type="scientific">Dentiradicibacter hellwigii</name>
    <dbReference type="NCBI Taxonomy" id="3149053"/>
    <lineage>
        <taxon>Bacteria</taxon>
        <taxon>Pseudomonadati</taxon>
        <taxon>Pseudomonadota</taxon>
        <taxon>Betaproteobacteria</taxon>
        <taxon>Rhodocyclales</taxon>
        <taxon>Rhodocyclaceae</taxon>
        <taxon>Dentiradicibacter</taxon>
    </lineage>
</organism>
<evidence type="ECO:0000256" key="1">
    <source>
        <dbReference type="ARBA" id="ARBA00004418"/>
    </source>
</evidence>
<feature type="domain" description="Periplasmic binding protein" evidence="4">
    <location>
        <begin position="35"/>
        <end position="291"/>
    </location>
</feature>
<name>A0ABV4UIA3_9RHOO</name>
<dbReference type="InterPro" id="IPR028082">
    <property type="entry name" value="Peripla_BP_I"/>
</dbReference>